<gene>
    <name evidence="1" type="ORF">GPUH_LOCUS2991</name>
</gene>
<keyword evidence="2" id="KW-1185">Reference proteome</keyword>
<sequence>MTSKEERKVLAIQKKKKRKNKKKVCALYFSSTDAAQKTAYLVLPAGNVISITLDNDRTYMKWEAIQL</sequence>
<reference evidence="3" key="1">
    <citation type="submission" date="2016-06" db="UniProtKB">
        <authorList>
            <consortium name="WormBaseParasite"/>
        </authorList>
    </citation>
    <scope>IDENTIFICATION</scope>
</reference>
<dbReference type="WBParaSite" id="GPUH_0000299501-mRNA-1">
    <property type="protein sequence ID" value="GPUH_0000299501-mRNA-1"/>
    <property type="gene ID" value="GPUH_0000299501"/>
</dbReference>
<dbReference type="Proteomes" id="UP000271098">
    <property type="component" value="Unassembled WGS sequence"/>
</dbReference>
<evidence type="ECO:0000313" key="2">
    <source>
        <dbReference type="Proteomes" id="UP000271098"/>
    </source>
</evidence>
<reference evidence="1 2" key="2">
    <citation type="submission" date="2018-11" db="EMBL/GenBank/DDBJ databases">
        <authorList>
            <consortium name="Pathogen Informatics"/>
        </authorList>
    </citation>
    <scope>NUCLEOTIDE SEQUENCE [LARGE SCALE GENOMIC DNA]</scope>
</reference>
<evidence type="ECO:0000313" key="3">
    <source>
        <dbReference type="WBParaSite" id="GPUH_0000299501-mRNA-1"/>
    </source>
</evidence>
<proteinExistence type="predicted"/>
<evidence type="ECO:0000313" key="1">
    <source>
        <dbReference type="EMBL" id="VDK37290.1"/>
    </source>
</evidence>
<dbReference type="EMBL" id="UYRT01004814">
    <property type="protein sequence ID" value="VDK37290.1"/>
    <property type="molecule type" value="Genomic_DNA"/>
</dbReference>
<protein>
    <submittedName>
        <fullName evidence="3">PH domain-containing protein</fullName>
    </submittedName>
</protein>
<dbReference type="AlphaFoldDB" id="A0A183D2P9"/>
<organism evidence="3">
    <name type="scientific">Gongylonema pulchrum</name>
    <dbReference type="NCBI Taxonomy" id="637853"/>
    <lineage>
        <taxon>Eukaryota</taxon>
        <taxon>Metazoa</taxon>
        <taxon>Ecdysozoa</taxon>
        <taxon>Nematoda</taxon>
        <taxon>Chromadorea</taxon>
        <taxon>Rhabditida</taxon>
        <taxon>Spirurina</taxon>
        <taxon>Spiruromorpha</taxon>
        <taxon>Spiruroidea</taxon>
        <taxon>Gongylonematidae</taxon>
        <taxon>Gongylonema</taxon>
    </lineage>
</organism>
<name>A0A183D2P9_9BILA</name>
<accession>A0A183D2P9</accession>